<proteinExistence type="predicted"/>
<dbReference type="Proteomes" id="UP000327013">
    <property type="component" value="Chromosome 8"/>
</dbReference>
<dbReference type="InterPro" id="IPR036869">
    <property type="entry name" value="J_dom_sf"/>
</dbReference>
<organism evidence="2 3">
    <name type="scientific">Carpinus fangiana</name>
    <dbReference type="NCBI Taxonomy" id="176857"/>
    <lineage>
        <taxon>Eukaryota</taxon>
        <taxon>Viridiplantae</taxon>
        <taxon>Streptophyta</taxon>
        <taxon>Embryophyta</taxon>
        <taxon>Tracheophyta</taxon>
        <taxon>Spermatophyta</taxon>
        <taxon>Magnoliopsida</taxon>
        <taxon>eudicotyledons</taxon>
        <taxon>Gunneridae</taxon>
        <taxon>Pentapetalae</taxon>
        <taxon>rosids</taxon>
        <taxon>fabids</taxon>
        <taxon>Fagales</taxon>
        <taxon>Betulaceae</taxon>
        <taxon>Carpinus</taxon>
    </lineage>
</organism>
<feature type="domain" description="J" evidence="1">
    <location>
        <begin position="71"/>
        <end position="135"/>
    </location>
</feature>
<sequence>MPDYLDRDKAKALQEKGEAEQKIMSSDYSGARDKLLRAQQLFSAIDGIGSMVAVCDILSAASNKFSGQGIDYYWALQLPPSSNFSAVKDRYQRLLALLQPIKTKFPGTHMALKLVEDAFSILSNREKRSAYDLERAATMEDYASVKVKALYFQDSAATIFSEGIGTLEFKLQNVCDFDQKHGGIICRQPLSKVSALAQKSHCQDFYNFENDRKPEHFKPGQIWAAQYKANLSNFRYAQVDCNSAGAVLLTWLKPIPVSVGEKRWCDAGLPVACGSFELNPELNSEESWSMVPSYKCSWDNGGTDEEFEIYPRKGEIWALYKDWNLDEWVYNPGSVKGCKFQLVEIMHFSKYLGSDGACLVKVDGFSNIFERQTIGGNCVTFHIPPANLYIFSHNVPAYRFKGGEIDIVVEGMFELDQLALPEIMIQEIDSPKAPKNWNAGSFFSHNPLGGHPSLKSYPEEQLLKSSWSSNDFAIGQVWALYSGKDFLPRQYTRIDNLISESQVCATFLEALPTFDHEIAWKKEKLPIVSGMFEVSGTCVNLEMSQFSCLVNSQKSNGQPLYKIYPLKGEVWALYKNWNSKWKCFDYENYQCQVVQILSDLCEGDVITVARLTEVKGWLTFFHRQQVDGFDLTHVVSRKEMLSFSHQIPAFRVPGIGRYGIPESSWHLEPNALPPKRRN</sequence>
<dbReference type="Gene3D" id="1.10.287.110">
    <property type="entry name" value="DnaJ domain"/>
    <property type="match status" value="1"/>
</dbReference>
<dbReference type="InterPro" id="IPR024593">
    <property type="entry name" value="DUF3444"/>
</dbReference>
<protein>
    <recommendedName>
        <fullName evidence="1">J domain-containing protein</fullName>
    </recommendedName>
</protein>
<evidence type="ECO:0000313" key="3">
    <source>
        <dbReference type="Proteomes" id="UP000327013"/>
    </source>
</evidence>
<dbReference type="InterPro" id="IPR001623">
    <property type="entry name" value="DnaJ_domain"/>
</dbReference>
<dbReference type="SUPFAM" id="SSF46565">
    <property type="entry name" value="Chaperone J-domain"/>
    <property type="match status" value="1"/>
</dbReference>
<reference evidence="2 3" key="1">
    <citation type="submission" date="2019-06" db="EMBL/GenBank/DDBJ databases">
        <title>A chromosomal-level reference genome of Carpinus fangiana (Coryloideae, Betulaceae).</title>
        <authorList>
            <person name="Yang X."/>
            <person name="Wang Z."/>
            <person name="Zhang L."/>
            <person name="Hao G."/>
            <person name="Liu J."/>
            <person name="Yang Y."/>
        </authorList>
    </citation>
    <scope>NUCLEOTIDE SEQUENCE [LARGE SCALE GENOMIC DNA]</scope>
    <source>
        <strain evidence="2">Cfa_2016G</strain>
        <tissue evidence="2">Leaf</tissue>
    </source>
</reference>
<keyword evidence="3" id="KW-1185">Reference proteome</keyword>
<dbReference type="EMBL" id="CM017328">
    <property type="protein sequence ID" value="KAE8123784.1"/>
    <property type="molecule type" value="Genomic_DNA"/>
</dbReference>
<dbReference type="Pfam" id="PF00226">
    <property type="entry name" value="DnaJ"/>
    <property type="match status" value="1"/>
</dbReference>
<accession>A0A5N6RRU5</accession>
<dbReference type="Pfam" id="PF11926">
    <property type="entry name" value="DUF3444"/>
    <property type="match status" value="2"/>
</dbReference>
<evidence type="ECO:0000259" key="1">
    <source>
        <dbReference type="PROSITE" id="PS50076"/>
    </source>
</evidence>
<dbReference type="AlphaFoldDB" id="A0A5N6RRU5"/>
<dbReference type="PANTHER" id="PTHR47374">
    <property type="entry name" value="ENDOSOME ANTIGEN-LIKE PROTEIN, PUTATIVE (DUF3444)-RELATED"/>
    <property type="match status" value="1"/>
</dbReference>
<dbReference type="PROSITE" id="PS50076">
    <property type="entry name" value="DNAJ_2"/>
    <property type="match status" value="1"/>
</dbReference>
<evidence type="ECO:0000313" key="2">
    <source>
        <dbReference type="EMBL" id="KAE8123784.1"/>
    </source>
</evidence>
<dbReference type="OrthoDB" id="1911590at2759"/>
<name>A0A5N6RRU5_9ROSI</name>
<gene>
    <name evidence="2" type="ORF">FH972_018713</name>
</gene>
<dbReference type="PANTHER" id="PTHR47374:SF10">
    <property type="entry name" value="HEAT SHOCK N-TERMINAL DOMAIN-CONTAINING PROTEIN, PUTATIVE-RELATED"/>
    <property type="match status" value="1"/>
</dbReference>